<protein>
    <submittedName>
        <fullName evidence="1">Uncharacterized protein</fullName>
    </submittedName>
</protein>
<sequence length="77" mass="8987">MTLIELTPKLRSQQRTILPPSQQKLSRVTNSDRWRSKPSWLSMCMGKLVKKCVYPTSDMHTLKRKVGIEQYCGHILK</sequence>
<name>A0A0A8ZJI6_ARUDO</name>
<proteinExistence type="predicted"/>
<dbReference type="EMBL" id="GBRH01258924">
    <property type="protein sequence ID" value="JAD38971.1"/>
    <property type="molecule type" value="Transcribed_RNA"/>
</dbReference>
<organism evidence="1">
    <name type="scientific">Arundo donax</name>
    <name type="common">Giant reed</name>
    <name type="synonym">Donax arundinaceus</name>
    <dbReference type="NCBI Taxonomy" id="35708"/>
    <lineage>
        <taxon>Eukaryota</taxon>
        <taxon>Viridiplantae</taxon>
        <taxon>Streptophyta</taxon>
        <taxon>Embryophyta</taxon>
        <taxon>Tracheophyta</taxon>
        <taxon>Spermatophyta</taxon>
        <taxon>Magnoliopsida</taxon>
        <taxon>Liliopsida</taxon>
        <taxon>Poales</taxon>
        <taxon>Poaceae</taxon>
        <taxon>PACMAD clade</taxon>
        <taxon>Arundinoideae</taxon>
        <taxon>Arundineae</taxon>
        <taxon>Arundo</taxon>
    </lineage>
</organism>
<dbReference type="AlphaFoldDB" id="A0A0A8ZJI6"/>
<accession>A0A0A8ZJI6</accession>
<reference evidence="1" key="2">
    <citation type="journal article" date="2015" name="Data Brief">
        <title>Shoot transcriptome of the giant reed, Arundo donax.</title>
        <authorList>
            <person name="Barrero R.A."/>
            <person name="Guerrero F.D."/>
            <person name="Moolhuijzen P."/>
            <person name="Goolsby J.A."/>
            <person name="Tidwell J."/>
            <person name="Bellgard S.E."/>
            <person name="Bellgard M.I."/>
        </authorList>
    </citation>
    <scope>NUCLEOTIDE SEQUENCE</scope>
    <source>
        <tissue evidence="1">Shoot tissue taken approximately 20 cm above the soil surface</tissue>
    </source>
</reference>
<reference evidence="1" key="1">
    <citation type="submission" date="2014-09" db="EMBL/GenBank/DDBJ databases">
        <authorList>
            <person name="Magalhaes I.L.F."/>
            <person name="Oliveira U."/>
            <person name="Santos F.R."/>
            <person name="Vidigal T.H.D.A."/>
            <person name="Brescovit A.D."/>
            <person name="Santos A.J."/>
        </authorList>
    </citation>
    <scope>NUCLEOTIDE SEQUENCE</scope>
    <source>
        <tissue evidence="1">Shoot tissue taken approximately 20 cm above the soil surface</tissue>
    </source>
</reference>
<evidence type="ECO:0000313" key="1">
    <source>
        <dbReference type="EMBL" id="JAD38971.1"/>
    </source>
</evidence>